<reference evidence="4" key="1">
    <citation type="submission" date="2011-03" db="EMBL/GenBank/DDBJ databases">
        <authorList>
            <person name="Voget S."/>
            <person name="Streit W.R."/>
            <person name="Jaeger K.E."/>
            <person name="Daniel R."/>
        </authorList>
    </citation>
    <scope>NUCLEOTIDE SEQUENCE [LARGE SCALE GENOMIC DNA]</scope>
    <source>
        <strain evidence="4">PG1</strain>
    </source>
</reference>
<evidence type="ECO:0000256" key="1">
    <source>
        <dbReference type="SAM" id="MobiDB-lite"/>
    </source>
</evidence>
<gene>
    <name evidence="3" type="ORF">BGL_1c11090</name>
</gene>
<keyword evidence="2" id="KW-0472">Membrane</keyword>
<evidence type="ECO:0000256" key="2">
    <source>
        <dbReference type="SAM" id="Phobius"/>
    </source>
</evidence>
<name>A0A0B6S068_BURPL</name>
<accession>A0A0B6S068</accession>
<dbReference type="KEGG" id="bgp:BGL_1c11090"/>
<protein>
    <submittedName>
        <fullName evidence="3">Uncharacterized protein</fullName>
    </submittedName>
</protein>
<keyword evidence="4" id="KW-1185">Reference proteome</keyword>
<feature type="region of interest" description="Disordered" evidence="1">
    <location>
        <begin position="78"/>
        <end position="122"/>
    </location>
</feature>
<evidence type="ECO:0000313" key="4">
    <source>
        <dbReference type="Proteomes" id="UP000031838"/>
    </source>
</evidence>
<organism evidence="3 4">
    <name type="scientific">Burkholderia plantarii</name>
    <dbReference type="NCBI Taxonomy" id="41899"/>
    <lineage>
        <taxon>Bacteria</taxon>
        <taxon>Pseudomonadati</taxon>
        <taxon>Pseudomonadota</taxon>
        <taxon>Betaproteobacteria</taxon>
        <taxon>Burkholderiales</taxon>
        <taxon>Burkholderiaceae</taxon>
        <taxon>Burkholderia</taxon>
    </lineage>
</organism>
<dbReference type="RefSeq" id="WP_052498260.1">
    <property type="nucleotide sequence ID" value="NZ_CP002580.1"/>
</dbReference>
<proteinExistence type="predicted"/>
<keyword evidence="2" id="KW-0812">Transmembrane</keyword>
<reference evidence="3 4" key="2">
    <citation type="journal article" date="2016" name="Appl. Microbiol. Biotechnol.">
        <title>Mutations improving production and secretion of extracellular lipase by Burkholderia glumae PG1.</title>
        <authorList>
            <person name="Knapp A."/>
            <person name="Voget S."/>
            <person name="Gao R."/>
            <person name="Zaburannyi N."/>
            <person name="Krysciak D."/>
            <person name="Breuer M."/>
            <person name="Hauer B."/>
            <person name="Streit W.R."/>
            <person name="Muller R."/>
            <person name="Daniel R."/>
            <person name="Jaeger K.E."/>
        </authorList>
    </citation>
    <scope>NUCLEOTIDE SEQUENCE [LARGE SCALE GENOMIC DNA]</scope>
    <source>
        <strain evidence="3 4">PG1</strain>
    </source>
</reference>
<dbReference type="Pfam" id="PF20228">
    <property type="entry name" value="DUF6587"/>
    <property type="match status" value="1"/>
</dbReference>
<sequence length="122" mass="12672">MSSGLGWQYAVIGVVVVASCIVMVRKLAPAWASRRQTALAARLGGRRNPVLRWLGRRLAPAAAAGGCDSGCSTCGGCGTPDGPPPEESPLTFKPRAARDHADAAGASHTDSHTDSYTDTRCH</sequence>
<dbReference type="AlphaFoldDB" id="A0A0B6S068"/>
<dbReference type="EMBL" id="CP002580">
    <property type="protein sequence ID" value="AJK45631.1"/>
    <property type="molecule type" value="Genomic_DNA"/>
</dbReference>
<feature type="transmembrane region" description="Helical" evidence="2">
    <location>
        <begin position="6"/>
        <end position="24"/>
    </location>
</feature>
<keyword evidence="2" id="KW-1133">Transmembrane helix</keyword>
<dbReference type="Proteomes" id="UP000031838">
    <property type="component" value="Chromosome 1"/>
</dbReference>
<evidence type="ECO:0000313" key="3">
    <source>
        <dbReference type="EMBL" id="AJK45631.1"/>
    </source>
</evidence>
<dbReference type="InterPro" id="IPR046494">
    <property type="entry name" value="DUF6587"/>
</dbReference>
<dbReference type="HOGENOM" id="CLU_173089_0_0_4"/>
<feature type="compositionally biased region" description="Basic and acidic residues" evidence="1">
    <location>
        <begin position="109"/>
        <end position="122"/>
    </location>
</feature>